<evidence type="ECO:0000256" key="1">
    <source>
        <dbReference type="SAM" id="Phobius"/>
    </source>
</evidence>
<name>A0A376W857_ECOLX</name>
<evidence type="ECO:0000313" key="2">
    <source>
        <dbReference type="EMBL" id="STJ20571.1"/>
    </source>
</evidence>
<evidence type="ECO:0000313" key="3">
    <source>
        <dbReference type="Proteomes" id="UP000254716"/>
    </source>
</evidence>
<keyword evidence="1" id="KW-0472">Membrane</keyword>
<dbReference type="Proteomes" id="UP000254716">
    <property type="component" value="Unassembled WGS sequence"/>
</dbReference>
<feature type="transmembrane region" description="Helical" evidence="1">
    <location>
        <begin position="7"/>
        <end position="25"/>
    </location>
</feature>
<gene>
    <name evidence="2" type="ORF">NCTC9081_06157</name>
</gene>
<dbReference type="EMBL" id="UGCV01000008">
    <property type="protein sequence ID" value="STJ20571.1"/>
    <property type="molecule type" value="Genomic_DNA"/>
</dbReference>
<proteinExistence type="predicted"/>
<organism evidence="2 3">
    <name type="scientific">Escherichia coli</name>
    <dbReference type="NCBI Taxonomy" id="562"/>
    <lineage>
        <taxon>Bacteria</taxon>
        <taxon>Pseudomonadati</taxon>
        <taxon>Pseudomonadota</taxon>
        <taxon>Gammaproteobacteria</taxon>
        <taxon>Enterobacterales</taxon>
        <taxon>Enterobacteriaceae</taxon>
        <taxon>Escherichia</taxon>
    </lineage>
</organism>
<sequence>MQIKSNALVKFVVPAVVLVGLAVTMKSCKTQENVADRGEQARALSGLSSEELRALGWKVTRRKTHYGRWSPV</sequence>
<dbReference type="AlphaFoldDB" id="A0A376W857"/>
<accession>A0A376W857</accession>
<protein>
    <submittedName>
        <fullName evidence="2">Uncharacterized protein</fullName>
    </submittedName>
</protein>
<keyword evidence="1" id="KW-1133">Transmembrane helix</keyword>
<keyword evidence="1" id="KW-0812">Transmembrane</keyword>
<reference evidence="2 3" key="1">
    <citation type="submission" date="2018-06" db="EMBL/GenBank/DDBJ databases">
        <authorList>
            <consortium name="Pathogen Informatics"/>
            <person name="Doyle S."/>
        </authorList>
    </citation>
    <scope>NUCLEOTIDE SEQUENCE [LARGE SCALE GENOMIC DNA]</scope>
    <source>
        <strain evidence="2 3">NCTC9081</strain>
    </source>
</reference>